<feature type="transmembrane region" description="Helical" evidence="1">
    <location>
        <begin position="170"/>
        <end position="188"/>
    </location>
</feature>
<evidence type="ECO:0000313" key="2">
    <source>
        <dbReference type="EMBL" id="MBD7942612.1"/>
    </source>
</evidence>
<keyword evidence="3" id="KW-1185">Reference proteome</keyword>
<dbReference type="RefSeq" id="WP_191696364.1">
    <property type="nucleotide sequence ID" value="NZ_JACSQO010000001.1"/>
</dbReference>
<keyword evidence="1" id="KW-0472">Membrane</keyword>
<organism evidence="2 3">
    <name type="scientific">Psychrobacillus faecigallinarum</name>
    <dbReference type="NCBI Taxonomy" id="2762235"/>
    <lineage>
        <taxon>Bacteria</taxon>
        <taxon>Bacillati</taxon>
        <taxon>Bacillota</taxon>
        <taxon>Bacilli</taxon>
        <taxon>Bacillales</taxon>
        <taxon>Bacillaceae</taxon>
        <taxon>Psychrobacillus</taxon>
    </lineage>
</organism>
<proteinExistence type="predicted"/>
<feature type="transmembrane region" description="Helical" evidence="1">
    <location>
        <begin position="144"/>
        <end position="164"/>
    </location>
</feature>
<feature type="transmembrane region" description="Helical" evidence="1">
    <location>
        <begin position="6"/>
        <end position="25"/>
    </location>
</feature>
<gene>
    <name evidence="2" type="ORF">H9650_00685</name>
</gene>
<dbReference type="EMBL" id="JACSQO010000001">
    <property type="protein sequence ID" value="MBD7942612.1"/>
    <property type="molecule type" value="Genomic_DNA"/>
</dbReference>
<sequence>MREIKKYILILLYLVALVFNFMPAIKFPDGNLNFYHLVISICLLVGLLIYTGKKMLRIWILIAFGASLTVFGINSLENQFLHFSFLDVIANIQYPLYMFFVIPLFGLNKLLNLSYGSFSLIVSLIYLVILASNYAQYKWKKQNVAFIILVLMFYCFPFGYYAMYLDFTKGTMIGYLIMIIGTIVLAYICKSFLFISVLLIGNILSIISSLYFIHMMNTTVDWGYYFKPFRPYTVFFISFLLNCIPQWIISKSVKRRSK</sequence>
<reference evidence="2 3" key="1">
    <citation type="submission" date="2020-08" db="EMBL/GenBank/DDBJ databases">
        <title>A Genomic Blueprint of the Chicken Gut Microbiome.</title>
        <authorList>
            <person name="Gilroy R."/>
            <person name="Ravi A."/>
            <person name="Getino M."/>
            <person name="Pursley I."/>
            <person name="Horton D.L."/>
            <person name="Alikhan N.-F."/>
            <person name="Baker D."/>
            <person name="Gharbi K."/>
            <person name="Hall N."/>
            <person name="Watson M."/>
            <person name="Adriaenssens E.M."/>
            <person name="Foster-Nyarko E."/>
            <person name="Jarju S."/>
            <person name="Secka A."/>
            <person name="Antonio M."/>
            <person name="Oren A."/>
            <person name="Chaudhuri R."/>
            <person name="La Ragione R.M."/>
            <person name="Hildebrand F."/>
            <person name="Pallen M.J."/>
        </authorList>
    </citation>
    <scope>NUCLEOTIDE SEQUENCE [LARGE SCALE GENOMIC DNA]</scope>
    <source>
        <strain evidence="2 3">Sa2BUA9</strain>
    </source>
</reference>
<feature type="transmembrane region" description="Helical" evidence="1">
    <location>
        <begin position="32"/>
        <end position="50"/>
    </location>
</feature>
<keyword evidence="1" id="KW-0812">Transmembrane</keyword>
<protein>
    <recommendedName>
        <fullName evidence="4">YhhN-like protein</fullName>
    </recommendedName>
</protein>
<evidence type="ECO:0008006" key="4">
    <source>
        <dbReference type="Google" id="ProtNLM"/>
    </source>
</evidence>
<feature type="transmembrane region" description="Helical" evidence="1">
    <location>
        <begin position="232"/>
        <end position="249"/>
    </location>
</feature>
<evidence type="ECO:0000313" key="3">
    <source>
        <dbReference type="Proteomes" id="UP000640786"/>
    </source>
</evidence>
<evidence type="ECO:0000256" key="1">
    <source>
        <dbReference type="SAM" id="Phobius"/>
    </source>
</evidence>
<feature type="transmembrane region" description="Helical" evidence="1">
    <location>
        <begin position="88"/>
        <end position="107"/>
    </location>
</feature>
<feature type="transmembrane region" description="Helical" evidence="1">
    <location>
        <begin position="193"/>
        <end position="212"/>
    </location>
</feature>
<feature type="transmembrane region" description="Helical" evidence="1">
    <location>
        <begin position="56"/>
        <end position="76"/>
    </location>
</feature>
<accession>A0ABR8R4N1</accession>
<dbReference type="Proteomes" id="UP000640786">
    <property type="component" value="Unassembled WGS sequence"/>
</dbReference>
<name>A0ABR8R4N1_9BACI</name>
<comment type="caution">
    <text evidence="2">The sequence shown here is derived from an EMBL/GenBank/DDBJ whole genome shotgun (WGS) entry which is preliminary data.</text>
</comment>
<keyword evidence="1" id="KW-1133">Transmembrane helix</keyword>